<keyword evidence="10" id="KW-0906">Nuclear pore complex</keyword>
<protein>
    <submittedName>
        <fullName evidence="15">Nuclear envelope protein</fullName>
    </submittedName>
</protein>
<feature type="transmembrane region" description="Helical" evidence="14">
    <location>
        <begin position="64"/>
        <end position="83"/>
    </location>
</feature>
<evidence type="ECO:0000313" key="15">
    <source>
        <dbReference type="EMBL" id="RDL37798.1"/>
    </source>
</evidence>
<keyword evidence="11 14" id="KW-0472">Membrane</keyword>
<evidence type="ECO:0000256" key="8">
    <source>
        <dbReference type="ARBA" id="ARBA00022989"/>
    </source>
</evidence>
<evidence type="ECO:0000256" key="14">
    <source>
        <dbReference type="SAM" id="Phobius"/>
    </source>
</evidence>
<dbReference type="AlphaFoldDB" id="A0A370TQL6"/>
<dbReference type="GeneID" id="43598080"/>
<comment type="subcellular location">
    <subcellularLocation>
        <location evidence="1">Nucleus membrane</location>
        <topology evidence="1">Multi-pass membrane protein</topology>
    </subcellularLocation>
    <subcellularLocation>
        <location evidence="2">Nucleus</location>
        <location evidence="2">Nuclear pore complex</location>
    </subcellularLocation>
</comment>
<keyword evidence="8 14" id="KW-1133">Transmembrane helix</keyword>
<dbReference type="RefSeq" id="XP_031870454.1">
    <property type="nucleotide sequence ID" value="XM_032013854.1"/>
</dbReference>
<dbReference type="OrthoDB" id="67850at2759"/>
<dbReference type="Pfam" id="PF09531">
    <property type="entry name" value="Ndc1_Nup"/>
    <property type="match status" value="1"/>
</dbReference>
<evidence type="ECO:0000313" key="16">
    <source>
        <dbReference type="Proteomes" id="UP000254866"/>
    </source>
</evidence>
<keyword evidence="9" id="KW-0811">Translocation</keyword>
<comment type="caution">
    <text evidence="15">The sequence shown here is derived from an EMBL/GenBank/DDBJ whole genome shotgun (WGS) entry which is preliminary data.</text>
</comment>
<feature type="transmembrane region" description="Helical" evidence="14">
    <location>
        <begin position="280"/>
        <end position="301"/>
    </location>
</feature>
<dbReference type="PANTHER" id="PTHR13269:SF6">
    <property type="entry name" value="NUCLEOPORIN NDC1"/>
    <property type="match status" value="1"/>
</dbReference>
<keyword evidence="4" id="KW-0813">Transport</keyword>
<gene>
    <name evidence="15" type="ORF">BP5553_05231</name>
</gene>
<keyword evidence="12" id="KW-0539">Nucleus</keyword>
<feature type="transmembrane region" description="Helical" evidence="14">
    <location>
        <begin position="210"/>
        <end position="231"/>
    </location>
</feature>
<dbReference type="GO" id="GO:0015031">
    <property type="term" value="P:protein transport"/>
    <property type="evidence" value="ECO:0007669"/>
    <property type="project" value="UniProtKB-KW"/>
</dbReference>
<evidence type="ECO:0000256" key="2">
    <source>
        <dbReference type="ARBA" id="ARBA00004567"/>
    </source>
</evidence>
<evidence type="ECO:0000256" key="4">
    <source>
        <dbReference type="ARBA" id="ARBA00022448"/>
    </source>
</evidence>
<evidence type="ECO:0000256" key="13">
    <source>
        <dbReference type="SAM" id="MobiDB-lite"/>
    </source>
</evidence>
<feature type="transmembrane region" description="Helical" evidence="14">
    <location>
        <begin position="151"/>
        <end position="171"/>
    </location>
</feature>
<proteinExistence type="inferred from homology"/>
<dbReference type="STRING" id="2656787.A0A370TQL6"/>
<feature type="compositionally biased region" description="Basic and acidic residues" evidence="13">
    <location>
        <begin position="410"/>
        <end position="419"/>
    </location>
</feature>
<dbReference type="InterPro" id="IPR019049">
    <property type="entry name" value="Nucleoporin_prot_Ndc1/Nup"/>
</dbReference>
<organism evidence="15 16">
    <name type="scientific">Venustampulla echinocandica</name>
    <dbReference type="NCBI Taxonomy" id="2656787"/>
    <lineage>
        <taxon>Eukaryota</taxon>
        <taxon>Fungi</taxon>
        <taxon>Dikarya</taxon>
        <taxon>Ascomycota</taxon>
        <taxon>Pezizomycotina</taxon>
        <taxon>Leotiomycetes</taxon>
        <taxon>Helotiales</taxon>
        <taxon>Pleuroascaceae</taxon>
        <taxon>Venustampulla</taxon>
    </lineage>
</organism>
<evidence type="ECO:0000256" key="9">
    <source>
        <dbReference type="ARBA" id="ARBA00023010"/>
    </source>
</evidence>
<dbReference type="GO" id="GO:0051028">
    <property type="term" value="P:mRNA transport"/>
    <property type="evidence" value="ECO:0007669"/>
    <property type="project" value="UniProtKB-KW"/>
</dbReference>
<dbReference type="GO" id="GO:0005816">
    <property type="term" value="C:spindle pole body"/>
    <property type="evidence" value="ECO:0007669"/>
    <property type="project" value="TreeGrafter"/>
</dbReference>
<accession>A0A370TQL6</accession>
<evidence type="ECO:0000256" key="12">
    <source>
        <dbReference type="ARBA" id="ARBA00023242"/>
    </source>
</evidence>
<reference evidence="15 16" key="1">
    <citation type="journal article" date="2018" name="IMA Fungus">
        <title>IMA Genome-F 9: Draft genome sequence of Annulohypoxylon stygium, Aspergillus mulundensis, Berkeleyomyces basicola (syn. Thielaviopsis basicola), Ceratocystis smalleyi, two Cercospora beticola strains, Coleophoma cylindrospora, Fusarium fracticaudum, Phialophora cf. hyalina, and Morchella septimelata.</title>
        <authorList>
            <person name="Wingfield B.D."/>
            <person name="Bills G.F."/>
            <person name="Dong Y."/>
            <person name="Huang W."/>
            <person name="Nel W.J."/>
            <person name="Swalarsk-Parry B.S."/>
            <person name="Vaghefi N."/>
            <person name="Wilken P.M."/>
            <person name="An Z."/>
            <person name="de Beer Z.W."/>
            <person name="De Vos L."/>
            <person name="Chen L."/>
            <person name="Duong T.A."/>
            <person name="Gao Y."/>
            <person name="Hammerbacher A."/>
            <person name="Kikkert J.R."/>
            <person name="Li Y."/>
            <person name="Li H."/>
            <person name="Li K."/>
            <person name="Li Q."/>
            <person name="Liu X."/>
            <person name="Ma X."/>
            <person name="Naidoo K."/>
            <person name="Pethybridge S.J."/>
            <person name="Sun J."/>
            <person name="Steenkamp E.T."/>
            <person name="van der Nest M.A."/>
            <person name="van Wyk S."/>
            <person name="Wingfield M.J."/>
            <person name="Xiong C."/>
            <person name="Yue Q."/>
            <person name="Zhang X."/>
        </authorList>
    </citation>
    <scope>NUCLEOTIDE SEQUENCE [LARGE SCALE GENOMIC DNA]</scope>
    <source>
        <strain evidence="15 16">BP 5553</strain>
    </source>
</reference>
<evidence type="ECO:0000256" key="10">
    <source>
        <dbReference type="ARBA" id="ARBA00023132"/>
    </source>
</evidence>
<evidence type="ECO:0000256" key="5">
    <source>
        <dbReference type="ARBA" id="ARBA00022692"/>
    </source>
</evidence>
<feature type="region of interest" description="Disordered" evidence="13">
    <location>
        <begin position="389"/>
        <end position="438"/>
    </location>
</feature>
<keyword evidence="5 14" id="KW-0812">Transmembrane</keyword>
<keyword evidence="15" id="KW-0946">Virion</keyword>
<dbReference type="PANTHER" id="PTHR13269">
    <property type="entry name" value="NUCLEOPORIN NDC1"/>
    <property type="match status" value="1"/>
</dbReference>
<dbReference type="EMBL" id="NPIC01000003">
    <property type="protein sequence ID" value="RDL37798.1"/>
    <property type="molecule type" value="Genomic_DNA"/>
</dbReference>
<keyword evidence="6" id="KW-0509">mRNA transport</keyword>
<dbReference type="GO" id="GO:0031965">
    <property type="term" value="C:nuclear membrane"/>
    <property type="evidence" value="ECO:0007669"/>
    <property type="project" value="UniProtKB-SubCell"/>
</dbReference>
<evidence type="ECO:0000256" key="1">
    <source>
        <dbReference type="ARBA" id="ARBA00004232"/>
    </source>
</evidence>
<keyword evidence="16" id="KW-1185">Reference proteome</keyword>
<evidence type="ECO:0000256" key="3">
    <source>
        <dbReference type="ARBA" id="ARBA00005760"/>
    </source>
</evidence>
<dbReference type="GO" id="GO:0106166">
    <property type="term" value="F:spindle pole body-nuclear membrane anchor activity"/>
    <property type="evidence" value="ECO:0007669"/>
    <property type="project" value="TreeGrafter"/>
</dbReference>
<dbReference type="Proteomes" id="UP000254866">
    <property type="component" value="Unassembled WGS sequence"/>
</dbReference>
<evidence type="ECO:0000256" key="6">
    <source>
        <dbReference type="ARBA" id="ARBA00022816"/>
    </source>
</evidence>
<name>A0A370TQL6_9HELO</name>
<keyword evidence="7" id="KW-0653">Protein transport</keyword>
<keyword evidence="15" id="KW-0261">Viral envelope protein</keyword>
<sequence>MPPAPRVVRVRPYKDFLTPALHRRFAMATAALFGLCYVEAVLIGEWNSLLWSWFPLGRAGLRTALLFIPAFMIFILRVSQLHVGLRTSYSSWQTFRTYFFRPDIVQTGVWYSLSAYLFSEIFIWSASKDADLNRINAIPKTHRPILNERPIYLTTFFYILAFVQAGCHIFYDYDRIDLPVMKTRPQASPNQTTHLVVPPMAQLKGRLPSLILTSAQRAIVVALVTPIVYSMDLGVYPYSIRKFAWSFTRSWASIFWNLPKTTSPPAKFPWRFDLIVRTMLSGFLLLMLWELGNAAFSVYVAQEPLKNERPITHESRDPNGSLLTGLRGKKLQTRAFAFWELALIAQNYEGRRKIIFEDLDRAGGSTWSQLRDVCLDVINGMESRIAEYQAPKPAADSQKKIPEPEPLPRLSEKPLKDGLEQPGDIFTSARPQKRDSSRTIEAIGRFAKRHGQSEPTSPEPKSKELLLKAESAVLTPGQQKALSDQGLVGLFKTQITWILNSRLGYPFRQEYRRKMAAIVLGTPYGDVGIIVDAADVLTRFAISSLTEDKYGIVHKDVKVMIQTFTKAIVRLEGFKAEIGVHWTDVEAKQESPEVDTILATLRGDLQALIDAFDEYAEDLKISRTEMRVARNAAASPAAASPVQAVPEMAHVS</sequence>
<dbReference type="GO" id="GO:0006999">
    <property type="term" value="P:nuclear pore organization"/>
    <property type="evidence" value="ECO:0007669"/>
    <property type="project" value="TreeGrafter"/>
</dbReference>
<evidence type="ECO:0000256" key="11">
    <source>
        <dbReference type="ARBA" id="ARBA00023136"/>
    </source>
</evidence>
<evidence type="ECO:0000256" key="7">
    <source>
        <dbReference type="ARBA" id="ARBA00022927"/>
    </source>
</evidence>
<comment type="similarity">
    <text evidence="3">Belongs to the NDC1 family.</text>
</comment>
<dbReference type="GO" id="GO:0070631">
    <property type="term" value="P:spindle pole body localization"/>
    <property type="evidence" value="ECO:0007669"/>
    <property type="project" value="TreeGrafter"/>
</dbReference>
<dbReference type="GO" id="GO:0070762">
    <property type="term" value="C:nuclear pore transmembrane ring"/>
    <property type="evidence" value="ECO:0007669"/>
    <property type="project" value="TreeGrafter"/>
</dbReference>